<dbReference type="InterPro" id="IPR011837">
    <property type="entry name" value="Glycogen_debranch_GlgX"/>
</dbReference>
<dbReference type="SMART" id="SM00642">
    <property type="entry name" value="Aamy"/>
    <property type="match status" value="1"/>
</dbReference>
<dbReference type="AlphaFoldDB" id="A0A9E9LCC8"/>
<gene>
    <name evidence="5" type="primary">glgX</name>
    <name evidence="5" type="ORF">NB646_03365</name>
</gene>
<dbReference type="GO" id="GO:0004135">
    <property type="term" value="F:amylo-alpha-1,6-glucosidase activity"/>
    <property type="evidence" value="ECO:0007669"/>
    <property type="project" value="InterPro"/>
</dbReference>
<dbReference type="Gene3D" id="3.20.20.80">
    <property type="entry name" value="Glycosidases"/>
    <property type="match status" value="1"/>
</dbReference>
<dbReference type="InterPro" id="IPR017853">
    <property type="entry name" value="GH"/>
</dbReference>
<dbReference type="Pfam" id="PF02922">
    <property type="entry name" value="CBM_48"/>
    <property type="match status" value="1"/>
</dbReference>
<keyword evidence="3" id="KW-0326">Glycosidase</keyword>
<name>A0A9E9LCC8_9BURK</name>
<evidence type="ECO:0000256" key="2">
    <source>
        <dbReference type="ARBA" id="ARBA00022801"/>
    </source>
</evidence>
<sequence>METDNNTRLEPGKSSPLGAYWDGNGVNFSLAAPSAKAVTLCLFDEIGQEELAQLSLNPSEEGIWSGYLPGGAPGLVYGYRVSGVYSPEKGQRFNDRKVLLDPYARLIVGRYEGQDEFSDASDTDTGAMALKGRVIHEIYDWGDDVPPHVPSGQMILYELHLKGFTKRHPGIPEEIRGTYAALAEPVILDYLEKLGITSVELLPVFAMADEARLTREGRVNYWGYNTIGFFAPENRYWSGRPGTTPVSEFRDMVRALHSRKIEVILDVVYNHTAEGNEDGPTLSFKGIDNAMYYHLRPDNPACYENWSGCGNSLNLGHPHVLKMVMDSLRYWVTEMHVDGFRFDLAPTLAREKREYSINAGFFRAIAGDPVLSRVKLIAEPWDLGPEGYQLGGFPFGWFEWNDKFRDCMRSFWLHQGSSLTEFAQRFMGSQDFFGARERLPAASINYVTSHDGFTMKDLVSYNHKHNEANGENNRDGSDHNLSWNCGEEGEAVLREVILRREKLKRSLLVTLILSQGTPMLVAGDEFGQTQNGNNNPYCQDNELTWLNWEQADTGLQDFVAQLISLRKTHPALGQNRWFTSEHSDFVMPDAGIRWLSPNGGDQLGRQWSNKRLFSMGILIRANDGSHPCLILLNASVQPVIFRLPPGRWKVLSDSSSTFENGANLEFQALLPGHTIMLAVP</sequence>
<dbReference type="InterPro" id="IPR004193">
    <property type="entry name" value="Glyco_hydro_13_N"/>
</dbReference>
<dbReference type="InterPro" id="IPR044505">
    <property type="entry name" value="GlgX_Isoamylase_N_E_set"/>
</dbReference>
<dbReference type="EMBL" id="CP098251">
    <property type="protein sequence ID" value="WAV91792.1"/>
    <property type="molecule type" value="Genomic_DNA"/>
</dbReference>
<organism evidence="5">
    <name type="scientific">Oxalobacter aliiformigenes</name>
    <dbReference type="NCBI Taxonomy" id="2946593"/>
    <lineage>
        <taxon>Bacteria</taxon>
        <taxon>Pseudomonadati</taxon>
        <taxon>Pseudomonadota</taxon>
        <taxon>Betaproteobacteria</taxon>
        <taxon>Burkholderiales</taxon>
        <taxon>Oxalobacteraceae</taxon>
        <taxon>Oxalobacter</taxon>
    </lineage>
</organism>
<feature type="domain" description="Glycosyl hydrolase family 13 catalytic" evidence="4">
    <location>
        <begin position="158"/>
        <end position="566"/>
    </location>
</feature>
<dbReference type="InterPro" id="IPR006047">
    <property type="entry name" value="GH13_cat_dom"/>
</dbReference>
<dbReference type="CDD" id="cd02856">
    <property type="entry name" value="E_set_GDE_Isoamylase_N"/>
    <property type="match status" value="1"/>
</dbReference>
<evidence type="ECO:0000256" key="3">
    <source>
        <dbReference type="ARBA" id="ARBA00023295"/>
    </source>
</evidence>
<dbReference type="PANTHER" id="PTHR43002">
    <property type="entry name" value="GLYCOGEN DEBRANCHING ENZYME"/>
    <property type="match status" value="1"/>
</dbReference>
<reference evidence="5" key="1">
    <citation type="journal article" date="2022" name="Front. Microbiol.">
        <title>New perspectives on an old grouping: The genomic and phenotypic variability of Oxalobacter formigenes and the implications for calcium oxalate stone prevention.</title>
        <authorList>
            <person name="Chmiel J.A."/>
            <person name="Carr C."/>
            <person name="Stuivenberg G.A."/>
            <person name="Venema R."/>
            <person name="Chanyi R.M."/>
            <person name="Al K.F."/>
            <person name="Giguere D."/>
            <person name="Say H."/>
            <person name="Akouris P.P."/>
            <person name="Dominguez Romero S.A."/>
            <person name="Kwong A."/>
            <person name="Tai V."/>
            <person name="Koval S.F."/>
            <person name="Razvi H."/>
            <person name="Bjazevic J."/>
            <person name="Burton J.P."/>
        </authorList>
    </citation>
    <scope>NUCLEOTIDE SEQUENCE</scope>
    <source>
        <strain evidence="5">OxK</strain>
    </source>
</reference>
<accession>A0A9E9LCC8</accession>
<proteinExistence type="inferred from homology"/>
<dbReference type="Gene3D" id="2.60.40.10">
    <property type="entry name" value="Immunoglobulins"/>
    <property type="match status" value="1"/>
</dbReference>
<dbReference type="CDD" id="cd11326">
    <property type="entry name" value="AmyAc_Glg_debranch"/>
    <property type="match status" value="1"/>
</dbReference>
<dbReference type="GO" id="GO:0005980">
    <property type="term" value="P:glycogen catabolic process"/>
    <property type="evidence" value="ECO:0007669"/>
    <property type="project" value="InterPro"/>
</dbReference>
<dbReference type="InterPro" id="IPR013783">
    <property type="entry name" value="Ig-like_fold"/>
</dbReference>
<dbReference type="Proteomes" id="UP001164819">
    <property type="component" value="Chromosome"/>
</dbReference>
<evidence type="ECO:0000259" key="4">
    <source>
        <dbReference type="SMART" id="SM00642"/>
    </source>
</evidence>
<dbReference type="SUPFAM" id="SSF81296">
    <property type="entry name" value="E set domains"/>
    <property type="match status" value="1"/>
</dbReference>
<protein>
    <submittedName>
        <fullName evidence="5">Glycogen debranching protein GlgX</fullName>
    </submittedName>
</protein>
<dbReference type="RefSeq" id="WP_269316195.1">
    <property type="nucleotide sequence ID" value="NZ_CP098251.1"/>
</dbReference>
<dbReference type="Pfam" id="PF00128">
    <property type="entry name" value="Alpha-amylase"/>
    <property type="match status" value="1"/>
</dbReference>
<dbReference type="Gene3D" id="2.60.40.1180">
    <property type="entry name" value="Golgi alpha-mannosidase II"/>
    <property type="match status" value="1"/>
</dbReference>
<dbReference type="InterPro" id="IPR013780">
    <property type="entry name" value="Glyco_hydro_b"/>
</dbReference>
<dbReference type="NCBIfam" id="TIGR02100">
    <property type="entry name" value="glgX_debranch"/>
    <property type="match status" value="1"/>
</dbReference>
<dbReference type="SUPFAM" id="SSF51011">
    <property type="entry name" value="Glycosyl hydrolase domain"/>
    <property type="match status" value="1"/>
</dbReference>
<comment type="similarity">
    <text evidence="1">Belongs to the glycosyl hydrolase 13 family.</text>
</comment>
<evidence type="ECO:0000256" key="1">
    <source>
        <dbReference type="ARBA" id="ARBA00008061"/>
    </source>
</evidence>
<keyword evidence="2" id="KW-0378">Hydrolase</keyword>
<evidence type="ECO:0000313" key="5">
    <source>
        <dbReference type="EMBL" id="WAV91792.1"/>
    </source>
</evidence>
<dbReference type="InterPro" id="IPR014756">
    <property type="entry name" value="Ig_E-set"/>
</dbReference>
<dbReference type="SUPFAM" id="SSF51445">
    <property type="entry name" value="(Trans)glycosidases"/>
    <property type="match status" value="1"/>
</dbReference>